<dbReference type="InterPro" id="IPR001789">
    <property type="entry name" value="Sig_transdc_resp-reg_receiver"/>
</dbReference>
<keyword evidence="5" id="KW-1185">Reference proteome</keyword>
<evidence type="ECO:0000313" key="5">
    <source>
        <dbReference type="Proteomes" id="UP000199440"/>
    </source>
</evidence>
<dbReference type="OrthoDB" id="2168082at2"/>
<dbReference type="InterPro" id="IPR046947">
    <property type="entry name" value="LytR-like"/>
</dbReference>
<evidence type="ECO:0000259" key="2">
    <source>
        <dbReference type="PROSITE" id="PS50110"/>
    </source>
</evidence>
<dbReference type="Pfam" id="PF00072">
    <property type="entry name" value="Response_reg"/>
    <property type="match status" value="1"/>
</dbReference>
<protein>
    <submittedName>
        <fullName evidence="4">Two component transcriptional regulator, LytTR family</fullName>
    </submittedName>
</protein>
<dbReference type="GO" id="GO:0000156">
    <property type="term" value="F:phosphorelay response regulator activity"/>
    <property type="evidence" value="ECO:0007669"/>
    <property type="project" value="InterPro"/>
</dbReference>
<reference evidence="4 5" key="1">
    <citation type="submission" date="2016-10" db="EMBL/GenBank/DDBJ databases">
        <authorList>
            <person name="de Groot N.N."/>
        </authorList>
    </citation>
    <scope>NUCLEOTIDE SEQUENCE [LARGE SCALE GENOMIC DNA]</scope>
    <source>
        <strain evidence="4 5">DSM 19886</strain>
    </source>
</reference>
<sequence length="225" mass="25936">MEKIKCLVVDDEELARNLLETYIDRIDFLECAGSAESPVEAMEIMREINIDLLFLDIQMPEIKGTDFAKMIAPTTQIIFTTAYSEYAVEGFELNALDYLLKPITFERFLKSVSKIKTETKTSDQDGTITVKSGYDLHKLKYDDILYIESDSEYVIYYSKEGKLMSNQSLKSLENMLPKEKFMRVHRSYIINKTKVSALKGRDLIIGKVSIPVSAKYFDLVRQELF</sequence>
<dbReference type="AlphaFoldDB" id="A0A1G9S5C2"/>
<dbReference type="SUPFAM" id="SSF52172">
    <property type="entry name" value="CheY-like"/>
    <property type="match status" value="1"/>
</dbReference>
<feature type="modified residue" description="4-aspartylphosphate" evidence="1">
    <location>
        <position position="56"/>
    </location>
</feature>
<dbReference type="SMART" id="SM00850">
    <property type="entry name" value="LytTR"/>
    <property type="match status" value="1"/>
</dbReference>
<evidence type="ECO:0000313" key="4">
    <source>
        <dbReference type="EMBL" id="SDM30709.1"/>
    </source>
</evidence>
<dbReference type="Gene3D" id="3.40.50.2300">
    <property type="match status" value="1"/>
</dbReference>
<dbReference type="Pfam" id="PF04397">
    <property type="entry name" value="LytTR"/>
    <property type="match status" value="1"/>
</dbReference>
<proteinExistence type="predicted"/>
<accession>A0A1G9S5C2</accession>
<dbReference type="Gene3D" id="2.40.50.1020">
    <property type="entry name" value="LytTr DNA-binding domain"/>
    <property type="match status" value="1"/>
</dbReference>
<dbReference type="InterPro" id="IPR007492">
    <property type="entry name" value="LytTR_DNA-bd_dom"/>
</dbReference>
<evidence type="ECO:0000259" key="3">
    <source>
        <dbReference type="PROSITE" id="PS50930"/>
    </source>
</evidence>
<dbReference type="PROSITE" id="PS50110">
    <property type="entry name" value="RESPONSE_REGULATORY"/>
    <property type="match status" value="1"/>
</dbReference>
<dbReference type="InterPro" id="IPR011006">
    <property type="entry name" value="CheY-like_superfamily"/>
</dbReference>
<dbReference type="SMART" id="SM00448">
    <property type="entry name" value="REC"/>
    <property type="match status" value="1"/>
</dbReference>
<organism evidence="4 5">
    <name type="scientific">Kriegella aquimaris</name>
    <dbReference type="NCBI Taxonomy" id="192904"/>
    <lineage>
        <taxon>Bacteria</taxon>
        <taxon>Pseudomonadati</taxon>
        <taxon>Bacteroidota</taxon>
        <taxon>Flavobacteriia</taxon>
        <taxon>Flavobacteriales</taxon>
        <taxon>Flavobacteriaceae</taxon>
        <taxon>Kriegella</taxon>
    </lineage>
</organism>
<feature type="domain" description="Response regulatory" evidence="2">
    <location>
        <begin position="5"/>
        <end position="116"/>
    </location>
</feature>
<feature type="domain" description="HTH LytTR-type" evidence="3">
    <location>
        <begin position="128"/>
        <end position="225"/>
    </location>
</feature>
<dbReference type="PROSITE" id="PS50930">
    <property type="entry name" value="HTH_LYTTR"/>
    <property type="match status" value="1"/>
</dbReference>
<dbReference type="EMBL" id="FNGV01000007">
    <property type="protein sequence ID" value="SDM30709.1"/>
    <property type="molecule type" value="Genomic_DNA"/>
</dbReference>
<gene>
    <name evidence="4" type="ORF">SAMN04488514_107116</name>
</gene>
<evidence type="ECO:0000256" key="1">
    <source>
        <dbReference type="PROSITE-ProRule" id="PRU00169"/>
    </source>
</evidence>
<dbReference type="PANTHER" id="PTHR37299">
    <property type="entry name" value="TRANSCRIPTIONAL REGULATOR-RELATED"/>
    <property type="match status" value="1"/>
</dbReference>
<dbReference type="RefSeq" id="WP_089890835.1">
    <property type="nucleotide sequence ID" value="NZ_FNGV01000007.1"/>
</dbReference>
<keyword evidence="1" id="KW-0597">Phosphoprotein</keyword>
<dbReference type="GO" id="GO:0003677">
    <property type="term" value="F:DNA binding"/>
    <property type="evidence" value="ECO:0007669"/>
    <property type="project" value="InterPro"/>
</dbReference>
<dbReference type="STRING" id="192904.SAMN04488514_107116"/>
<dbReference type="Proteomes" id="UP000199440">
    <property type="component" value="Unassembled WGS sequence"/>
</dbReference>
<dbReference type="PANTHER" id="PTHR37299:SF1">
    <property type="entry name" value="STAGE 0 SPORULATION PROTEIN A HOMOLOG"/>
    <property type="match status" value="1"/>
</dbReference>
<name>A0A1G9S5C2_9FLAO</name>
<dbReference type="FunFam" id="3.40.50.2300:FF:000051">
    <property type="entry name" value="Two-component response regulator yehT"/>
    <property type="match status" value="1"/>
</dbReference>